<comment type="subcellular location">
    <subcellularLocation>
        <location evidence="1">Membrane</location>
        <topology evidence="1">Lipid-anchor</topology>
    </subcellularLocation>
</comment>
<evidence type="ECO:0000256" key="2">
    <source>
        <dbReference type="ARBA" id="ARBA00007886"/>
    </source>
</evidence>
<comment type="similarity">
    <text evidence="2">Belongs to the GerABKC lipoprotein family.</text>
</comment>
<evidence type="ECO:0000259" key="9">
    <source>
        <dbReference type="Pfam" id="PF25198"/>
    </source>
</evidence>
<dbReference type="PANTHER" id="PTHR35789:SF1">
    <property type="entry name" value="SPORE GERMINATION PROTEIN B3"/>
    <property type="match status" value="1"/>
</dbReference>
<evidence type="ECO:0000313" key="10">
    <source>
        <dbReference type="EMBL" id="MFC4560085.1"/>
    </source>
</evidence>
<dbReference type="InterPro" id="IPR057336">
    <property type="entry name" value="GerAC_N"/>
</dbReference>
<keyword evidence="6" id="KW-0564">Palmitate</keyword>
<evidence type="ECO:0000256" key="5">
    <source>
        <dbReference type="ARBA" id="ARBA00023136"/>
    </source>
</evidence>
<keyword evidence="5" id="KW-0472">Membrane</keyword>
<protein>
    <submittedName>
        <fullName evidence="10">Ger(X)C family spore germination protein</fullName>
    </submittedName>
</protein>
<evidence type="ECO:0000256" key="1">
    <source>
        <dbReference type="ARBA" id="ARBA00004635"/>
    </source>
</evidence>
<keyword evidence="3" id="KW-0309">Germination</keyword>
<dbReference type="Pfam" id="PF05504">
    <property type="entry name" value="Spore_GerAC"/>
    <property type="match status" value="1"/>
</dbReference>
<keyword evidence="11" id="KW-1185">Reference proteome</keyword>
<dbReference type="Proteomes" id="UP001595989">
    <property type="component" value="Unassembled WGS sequence"/>
</dbReference>
<accession>A0ABV9DPY6</accession>
<name>A0ABV9DPY6_9BACI</name>
<evidence type="ECO:0000256" key="7">
    <source>
        <dbReference type="ARBA" id="ARBA00023288"/>
    </source>
</evidence>
<dbReference type="Gene3D" id="6.20.190.10">
    <property type="entry name" value="Nutrient germinant receptor protein C, domain 1"/>
    <property type="match status" value="1"/>
</dbReference>
<sequence>MYLTRCMYVFAVFLVLIILSGCWDRMEVNDLGIVVGVGLEETEDNQVEFSAQIVNPQGMSGGQPSTVKTAKGKTAFDAVSKLQQKFSRRLFIGHNRVYIIGEKMAKQGIRNHIELFTRHPNPRLRAYVFVTKGNPADLLRITPVLERGSAEFMRELANFKIGVQVTLKDLLQMTASPSRGAILPVIEPGKDTESPGVRLNGSAIFKDGKIVGYVNTKLTRGILYVLNKVDKAVITIQPEGEEGFITFDIIRTSTELIPEIKNDNWKMTIKINSVDDAVENDTTLNLMNPKIVRKLESQLEKALAKRVRLAVKKVQEEMQVDVLGFDKIFHRKYPNDWAKVKNRWEGKFPDVEVKVQATVRIQRPGRTTYPPTVPENEVTGK</sequence>
<reference evidence="11" key="1">
    <citation type="journal article" date="2019" name="Int. J. Syst. Evol. Microbiol.">
        <title>The Global Catalogue of Microorganisms (GCM) 10K type strain sequencing project: providing services to taxonomists for standard genome sequencing and annotation.</title>
        <authorList>
            <consortium name="The Broad Institute Genomics Platform"/>
            <consortium name="The Broad Institute Genome Sequencing Center for Infectious Disease"/>
            <person name="Wu L."/>
            <person name="Ma J."/>
        </authorList>
    </citation>
    <scope>NUCLEOTIDE SEQUENCE [LARGE SCALE GENOMIC DNA]</scope>
    <source>
        <strain evidence="11">CGMCC 4.7426</strain>
    </source>
</reference>
<dbReference type="InterPro" id="IPR038501">
    <property type="entry name" value="Spore_GerAC_C_sf"/>
</dbReference>
<keyword evidence="4" id="KW-0732">Signal</keyword>
<evidence type="ECO:0000256" key="3">
    <source>
        <dbReference type="ARBA" id="ARBA00022544"/>
    </source>
</evidence>
<dbReference type="NCBIfam" id="TIGR02887">
    <property type="entry name" value="spore_ger_x_C"/>
    <property type="match status" value="1"/>
</dbReference>
<evidence type="ECO:0000256" key="4">
    <source>
        <dbReference type="ARBA" id="ARBA00022729"/>
    </source>
</evidence>
<proteinExistence type="inferred from homology"/>
<gene>
    <name evidence="10" type="ORF">ACFO3D_18150</name>
</gene>
<dbReference type="InterPro" id="IPR046953">
    <property type="entry name" value="Spore_GerAC-like_C"/>
</dbReference>
<dbReference type="PANTHER" id="PTHR35789">
    <property type="entry name" value="SPORE GERMINATION PROTEIN B3"/>
    <property type="match status" value="1"/>
</dbReference>
<dbReference type="RefSeq" id="WP_390299536.1">
    <property type="nucleotide sequence ID" value="NZ_JBHSFU010000015.1"/>
</dbReference>
<comment type="caution">
    <text evidence="10">The sequence shown here is derived from an EMBL/GenBank/DDBJ whole genome shotgun (WGS) entry which is preliminary data.</text>
</comment>
<dbReference type="EMBL" id="JBHSFU010000015">
    <property type="protein sequence ID" value="MFC4560085.1"/>
    <property type="molecule type" value="Genomic_DNA"/>
</dbReference>
<evidence type="ECO:0000259" key="8">
    <source>
        <dbReference type="Pfam" id="PF05504"/>
    </source>
</evidence>
<feature type="domain" description="Spore germination GerAC-like C-terminal" evidence="8">
    <location>
        <begin position="200"/>
        <end position="365"/>
    </location>
</feature>
<dbReference type="Gene3D" id="3.30.300.210">
    <property type="entry name" value="Nutrient germinant receptor protein C, domain 3"/>
    <property type="match status" value="1"/>
</dbReference>
<organism evidence="10 11">
    <name type="scientific">Virgibacillus kekensis</name>
    <dbReference type="NCBI Taxonomy" id="202261"/>
    <lineage>
        <taxon>Bacteria</taxon>
        <taxon>Bacillati</taxon>
        <taxon>Bacillota</taxon>
        <taxon>Bacilli</taxon>
        <taxon>Bacillales</taxon>
        <taxon>Bacillaceae</taxon>
        <taxon>Virgibacillus</taxon>
    </lineage>
</organism>
<dbReference type="Pfam" id="PF25198">
    <property type="entry name" value="Spore_GerAC_N"/>
    <property type="match status" value="1"/>
</dbReference>
<evidence type="ECO:0000313" key="11">
    <source>
        <dbReference type="Proteomes" id="UP001595989"/>
    </source>
</evidence>
<keyword evidence="7" id="KW-0449">Lipoprotein</keyword>
<dbReference type="PROSITE" id="PS51257">
    <property type="entry name" value="PROKAR_LIPOPROTEIN"/>
    <property type="match status" value="1"/>
</dbReference>
<feature type="domain" description="Spore germination protein N-terminal" evidence="9">
    <location>
        <begin position="24"/>
        <end position="187"/>
    </location>
</feature>
<evidence type="ECO:0000256" key="6">
    <source>
        <dbReference type="ARBA" id="ARBA00023139"/>
    </source>
</evidence>
<dbReference type="InterPro" id="IPR008844">
    <property type="entry name" value="Spore_GerAC-like"/>
</dbReference>